<dbReference type="Pfam" id="PF25601">
    <property type="entry name" value="AAA_lid_14"/>
    <property type="match status" value="1"/>
</dbReference>
<keyword evidence="5" id="KW-0804">Transcription</keyword>
<dbReference type="InterPro" id="IPR058031">
    <property type="entry name" value="AAA_lid_NorR"/>
</dbReference>
<dbReference type="InterPro" id="IPR025662">
    <property type="entry name" value="Sigma_54_int_dom_ATP-bd_1"/>
</dbReference>
<gene>
    <name evidence="7" type="ORF">DFR31_0785</name>
</gene>
<evidence type="ECO:0000313" key="7">
    <source>
        <dbReference type="EMBL" id="RLK50876.1"/>
    </source>
</evidence>
<dbReference type="Pfam" id="PF02954">
    <property type="entry name" value="HTH_8"/>
    <property type="match status" value="1"/>
</dbReference>
<dbReference type="SMART" id="SM00382">
    <property type="entry name" value="AAA"/>
    <property type="match status" value="1"/>
</dbReference>
<keyword evidence="3" id="KW-0805">Transcription regulation</keyword>
<dbReference type="InterPro" id="IPR013656">
    <property type="entry name" value="PAS_4"/>
</dbReference>
<dbReference type="CDD" id="cd00009">
    <property type="entry name" value="AAA"/>
    <property type="match status" value="1"/>
</dbReference>
<dbReference type="Gene3D" id="3.40.50.300">
    <property type="entry name" value="P-loop containing nucleotide triphosphate hydrolases"/>
    <property type="match status" value="1"/>
</dbReference>
<dbReference type="Gene3D" id="1.10.8.60">
    <property type="match status" value="1"/>
</dbReference>
<dbReference type="InterPro" id="IPR002078">
    <property type="entry name" value="Sigma_54_int"/>
</dbReference>
<keyword evidence="1" id="KW-0547">Nucleotide-binding</keyword>
<dbReference type="SUPFAM" id="SSF52540">
    <property type="entry name" value="P-loop containing nucleoside triphosphate hydrolases"/>
    <property type="match status" value="1"/>
</dbReference>
<keyword evidence="8" id="KW-1185">Reference proteome</keyword>
<evidence type="ECO:0000256" key="4">
    <source>
        <dbReference type="ARBA" id="ARBA00023125"/>
    </source>
</evidence>
<dbReference type="InterPro" id="IPR035965">
    <property type="entry name" value="PAS-like_dom_sf"/>
</dbReference>
<dbReference type="GO" id="GO:0005524">
    <property type="term" value="F:ATP binding"/>
    <property type="evidence" value="ECO:0007669"/>
    <property type="project" value="UniProtKB-KW"/>
</dbReference>
<evidence type="ECO:0000313" key="8">
    <source>
        <dbReference type="Proteomes" id="UP000275461"/>
    </source>
</evidence>
<dbReference type="Proteomes" id="UP000275461">
    <property type="component" value="Unassembled WGS sequence"/>
</dbReference>
<dbReference type="AlphaFoldDB" id="A0A498C9C3"/>
<keyword evidence="2" id="KW-0067">ATP-binding</keyword>
<protein>
    <submittedName>
        <fullName evidence="7">Fis family sigma54 specific transcriptional regulator</fullName>
    </submittedName>
</protein>
<accession>A0A498C9C3</accession>
<dbReference type="InterPro" id="IPR003593">
    <property type="entry name" value="AAA+_ATPase"/>
</dbReference>
<name>A0A498C9C3_9GAMM</name>
<dbReference type="PANTHER" id="PTHR32071">
    <property type="entry name" value="TRANSCRIPTIONAL REGULATORY PROTEIN"/>
    <property type="match status" value="1"/>
</dbReference>
<dbReference type="SUPFAM" id="SSF55785">
    <property type="entry name" value="PYP-like sensor domain (PAS domain)"/>
    <property type="match status" value="1"/>
</dbReference>
<dbReference type="SUPFAM" id="SSF46689">
    <property type="entry name" value="Homeodomain-like"/>
    <property type="match status" value="1"/>
</dbReference>
<dbReference type="PROSITE" id="PS00676">
    <property type="entry name" value="SIGMA54_INTERACT_2"/>
    <property type="match status" value="1"/>
</dbReference>
<evidence type="ECO:0000256" key="2">
    <source>
        <dbReference type="ARBA" id="ARBA00022840"/>
    </source>
</evidence>
<dbReference type="InterPro" id="IPR002197">
    <property type="entry name" value="HTH_Fis"/>
</dbReference>
<dbReference type="GO" id="GO:0006355">
    <property type="term" value="P:regulation of DNA-templated transcription"/>
    <property type="evidence" value="ECO:0007669"/>
    <property type="project" value="InterPro"/>
</dbReference>
<dbReference type="PROSITE" id="PS00688">
    <property type="entry name" value="SIGMA54_INTERACT_3"/>
    <property type="match status" value="1"/>
</dbReference>
<evidence type="ECO:0000256" key="1">
    <source>
        <dbReference type="ARBA" id="ARBA00022741"/>
    </source>
</evidence>
<comment type="caution">
    <text evidence="7">The sequence shown here is derived from an EMBL/GenBank/DDBJ whole genome shotgun (WGS) entry which is preliminary data.</text>
</comment>
<dbReference type="GO" id="GO:0043565">
    <property type="term" value="F:sequence-specific DNA binding"/>
    <property type="evidence" value="ECO:0007669"/>
    <property type="project" value="InterPro"/>
</dbReference>
<reference evidence="7 8" key="1">
    <citation type="submission" date="2018-10" db="EMBL/GenBank/DDBJ databases">
        <title>Genomic Encyclopedia of Type Strains, Phase IV (KMG-IV): sequencing the most valuable type-strain genomes for metagenomic binning, comparative biology and taxonomic classification.</title>
        <authorList>
            <person name="Goeker M."/>
        </authorList>
    </citation>
    <scope>NUCLEOTIDE SEQUENCE [LARGE SCALE GENOMIC DNA]</scope>
    <source>
        <strain evidence="7 8">DSM 12769</strain>
    </source>
</reference>
<dbReference type="PROSITE" id="PS00675">
    <property type="entry name" value="SIGMA54_INTERACT_1"/>
    <property type="match status" value="1"/>
</dbReference>
<dbReference type="InterPro" id="IPR025944">
    <property type="entry name" value="Sigma_54_int_dom_CS"/>
</dbReference>
<dbReference type="PRINTS" id="PR01590">
    <property type="entry name" value="HTHFIS"/>
</dbReference>
<evidence type="ECO:0000259" key="6">
    <source>
        <dbReference type="PROSITE" id="PS50045"/>
    </source>
</evidence>
<proteinExistence type="predicted"/>
<feature type="domain" description="Sigma-54 factor interaction" evidence="6">
    <location>
        <begin position="183"/>
        <end position="409"/>
    </location>
</feature>
<organism evidence="7 8">
    <name type="scientific">Alkalispirillum mobile</name>
    <dbReference type="NCBI Taxonomy" id="85925"/>
    <lineage>
        <taxon>Bacteria</taxon>
        <taxon>Pseudomonadati</taxon>
        <taxon>Pseudomonadota</taxon>
        <taxon>Gammaproteobacteria</taxon>
        <taxon>Chromatiales</taxon>
        <taxon>Ectothiorhodospiraceae</taxon>
        <taxon>Alkalispirillum</taxon>
    </lineage>
</organism>
<evidence type="ECO:0000256" key="3">
    <source>
        <dbReference type="ARBA" id="ARBA00023015"/>
    </source>
</evidence>
<dbReference type="PROSITE" id="PS50045">
    <property type="entry name" value="SIGMA54_INTERACT_4"/>
    <property type="match status" value="1"/>
</dbReference>
<keyword evidence="4" id="KW-0238">DNA-binding</keyword>
<dbReference type="Pfam" id="PF00158">
    <property type="entry name" value="Sigma54_activat"/>
    <property type="match status" value="1"/>
</dbReference>
<evidence type="ECO:0000256" key="5">
    <source>
        <dbReference type="ARBA" id="ARBA00023163"/>
    </source>
</evidence>
<dbReference type="InterPro" id="IPR025943">
    <property type="entry name" value="Sigma_54_int_dom_ATP-bd_2"/>
</dbReference>
<dbReference type="FunFam" id="3.40.50.300:FF:000006">
    <property type="entry name" value="DNA-binding transcriptional regulator NtrC"/>
    <property type="match status" value="1"/>
</dbReference>
<dbReference type="Pfam" id="PF08448">
    <property type="entry name" value="PAS_4"/>
    <property type="match status" value="1"/>
</dbReference>
<dbReference type="Gene3D" id="1.10.10.60">
    <property type="entry name" value="Homeodomain-like"/>
    <property type="match status" value="1"/>
</dbReference>
<sequence>MGYHGAMSDDPRGPCARNAPDQCILRDAEVDPCPYYAQGDCVLPEQVARVGATARWLPDAQAMLEAFEEPAILIGLDYVILAANRAYRRLYGDIPLREGVRCFEVSHHYQVPCDQAGEACPLRASLNTRRRQRVLHVHHGPHGQEHVDVETWPVPGAEGDTRFFIEVLRPLPVASAQANGSELTGRSRAFNRMLGLVTRAAPSDVSVLLQGETGTGKELIARAVHNASLRHEAPFVPVDCSGLTETLFESELFGHEKGSFTGAVSSRIGLVEAAAGGTLFLDEVGDIPLSLQVKLLRLLETRSFRRVGSVEPRRADFRLVAATHRDLRRMVEQGQFREDLYYRISTFPINVPPLRDRLDDLQILCEAILRRLEYGQGRQLSEEALAGLQAYDFPGNVRELRNVLERASLLADGPEILVEHLPPEVVGQKGLAVLPEDELLTLEEAEAHYLGRALALHQGDRASLAQMLGVSERTLYRKLRRHGLG</sequence>
<dbReference type="EMBL" id="RCDA01000001">
    <property type="protein sequence ID" value="RLK50876.1"/>
    <property type="molecule type" value="Genomic_DNA"/>
</dbReference>
<dbReference type="InterPro" id="IPR009057">
    <property type="entry name" value="Homeodomain-like_sf"/>
</dbReference>
<dbReference type="InterPro" id="IPR027417">
    <property type="entry name" value="P-loop_NTPase"/>
</dbReference>